<comment type="caution">
    <text evidence="3">The sequence shown here is derived from an EMBL/GenBank/DDBJ whole genome shotgun (WGS) entry which is preliminary data.</text>
</comment>
<dbReference type="InterPro" id="IPR016024">
    <property type="entry name" value="ARM-type_fold"/>
</dbReference>
<keyword evidence="4" id="KW-1185">Reference proteome</keyword>
<dbReference type="GO" id="GO:0005737">
    <property type="term" value="C:cytoplasm"/>
    <property type="evidence" value="ECO:0007669"/>
    <property type="project" value="UniProtKB-SubCell"/>
</dbReference>
<dbReference type="EMBL" id="QBLH01002438">
    <property type="protein sequence ID" value="TGZ48521.1"/>
    <property type="molecule type" value="Genomic_DNA"/>
</dbReference>
<evidence type="ECO:0000313" key="4">
    <source>
        <dbReference type="Proteomes" id="UP000310200"/>
    </source>
</evidence>
<organism evidence="3 4">
    <name type="scientific">Temnothorax longispinosus</name>
    <dbReference type="NCBI Taxonomy" id="300112"/>
    <lineage>
        <taxon>Eukaryota</taxon>
        <taxon>Metazoa</taxon>
        <taxon>Ecdysozoa</taxon>
        <taxon>Arthropoda</taxon>
        <taxon>Hexapoda</taxon>
        <taxon>Insecta</taxon>
        <taxon>Pterygota</taxon>
        <taxon>Neoptera</taxon>
        <taxon>Endopterygota</taxon>
        <taxon>Hymenoptera</taxon>
        <taxon>Apocrita</taxon>
        <taxon>Aculeata</taxon>
        <taxon>Formicoidea</taxon>
        <taxon>Formicidae</taxon>
        <taxon>Myrmicinae</taxon>
        <taxon>Temnothorax</taxon>
    </lineage>
</organism>
<gene>
    <name evidence="3" type="ORF">DBV15_07059</name>
</gene>
<dbReference type="Proteomes" id="UP000310200">
    <property type="component" value="Unassembled WGS sequence"/>
</dbReference>
<evidence type="ECO:0000256" key="2">
    <source>
        <dbReference type="ARBA" id="ARBA00022490"/>
    </source>
</evidence>
<dbReference type="Gene3D" id="1.25.40.10">
    <property type="entry name" value="Tetratricopeptide repeat domain"/>
    <property type="match status" value="1"/>
</dbReference>
<evidence type="ECO:0000256" key="1">
    <source>
        <dbReference type="ARBA" id="ARBA00004496"/>
    </source>
</evidence>
<name>A0A4S2KGF3_9HYME</name>
<dbReference type="InterPro" id="IPR011990">
    <property type="entry name" value="TPR-like_helical_dom_sf"/>
</dbReference>
<proteinExistence type="predicted"/>
<keyword evidence="2" id="KW-0963">Cytoplasm</keyword>
<dbReference type="SUPFAM" id="SSF48452">
    <property type="entry name" value="TPR-like"/>
    <property type="match status" value="1"/>
</dbReference>
<dbReference type="SUPFAM" id="SSF48371">
    <property type="entry name" value="ARM repeat"/>
    <property type="match status" value="1"/>
</dbReference>
<sequence>MARVINPQEWKEKGNEEFNKGNWSDAASHYTNALKLGIENNAEKGVCYKNRAVAYLMLDNYEEVIKDCQALEGLKRFDEAYRDAEIIVSSDPNNEVIQSVKERLHEIAQGRREDPNLIATIMTKTVVQQGGTKALLSLALDDTDNKGKKIASQVLVHLALTLPPEVAFPADDLMMDVVQPITNLLNRGSNLICEALTALCNLAAVNNKLINNLVLCREVAIQYVEQRSYQFKDLMTWSVAHSEDERTKKAAAETLAILTAASKETCEKLLSWDFWRTFLHLLLNNPDNDLQLRGIKIVLNMMKSTKDVAAKLIETDIIMKRVRELSDNNSVQNKEIKDLASLVLEAAAKWDRKSRK</sequence>
<dbReference type="AlphaFoldDB" id="A0A4S2KGF3"/>
<protein>
    <recommendedName>
        <fullName evidence="5">Protein unc-45 homolog B</fullName>
    </recommendedName>
</protein>
<reference evidence="3 4" key="1">
    <citation type="journal article" date="2019" name="Philos. Trans. R. Soc. Lond., B, Biol. Sci.">
        <title>Ant behaviour and brain gene expression of defending hosts depend on the ecological success of the intruding social parasite.</title>
        <authorList>
            <person name="Kaur R."/>
            <person name="Stoldt M."/>
            <person name="Jongepier E."/>
            <person name="Feldmeyer B."/>
            <person name="Menzel F."/>
            <person name="Bornberg-Bauer E."/>
            <person name="Foitzik S."/>
        </authorList>
    </citation>
    <scope>NUCLEOTIDE SEQUENCE [LARGE SCALE GENOMIC DNA]</scope>
    <source>
        <tissue evidence="3">Whole body</tissue>
    </source>
</reference>
<accession>A0A4S2KGF3</accession>
<dbReference type="InterPro" id="IPR011989">
    <property type="entry name" value="ARM-like"/>
</dbReference>
<dbReference type="InterPro" id="IPR019734">
    <property type="entry name" value="TPR_rpt"/>
</dbReference>
<dbReference type="PANTHER" id="PTHR45994">
    <property type="entry name" value="FI21225P1"/>
    <property type="match status" value="1"/>
</dbReference>
<evidence type="ECO:0000313" key="3">
    <source>
        <dbReference type="EMBL" id="TGZ48521.1"/>
    </source>
</evidence>
<evidence type="ECO:0008006" key="5">
    <source>
        <dbReference type="Google" id="ProtNLM"/>
    </source>
</evidence>
<comment type="subcellular location">
    <subcellularLocation>
        <location evidence="1">Cytoplasm</location>
    </subcellularLocation>
</comment>
<dbReference type="SMART" id="SM00028">
    <property type="entry name" value="TPR"/>
    <property type="match status" value="2"/>
</dbReference>
<dbReference type="GO" id="GO:0051879">
    <property type="term" value="F:Hsp90 protein binding"/>
    <property type="evidence" value="ECO:0007669"/>
    <property type="project" value="TreeGrafter"/>
</dbReference>
<dbReference type="PANTHER" id="PTHR45994:SF1">
    <property type="entry name" value="FI21225P1"/>
    <property type="match status" value="1"/>
</dbReference>
<dbReference type="Gene3D" id="1.25.10.10">
    <property type="entry name" value="Leucine-rich Repeat Variant"/>
    <property type="match status" value="2"/>
</dbReference>
<dbReference type="STRING" id="300112.A0A4S2KGF3"/>